<dbReference type="OrthoDB" id="62339at2157"/>
<dbReference type="Proteomes" id="UP000290527">
    <property type="component" value="Unassembled WGS sequence"/>
</dbReference>
<dbReference type="RefSeq" id="WP_131006670.1">
    <property type="nucleotide sequence ID" value="NZ_BFAX01000001.1"/>
</dbReference>
<dbReference type="AlphaFoldDB" id="A0A401HNR9"/>
<comment type="caution">
    <text evidence="1">The sequence shown here is derived from an EMBL/GenBank/DDBJ whole genome shotgun (WGS) entry which is preliminary data.</text>
</comment>
<organism evidence="1 2">
    <name type="scientific">Methanofervidicoccus abyssi</name>
    <dbReference type="NCBI Taxonomy" id="2082189"/>
    <lineage>
        <taxon>Archaea</taxon>
        <taxon>Methanobacteriati</taxon>
        <taxon>Methanobacteriota</taxon>
        <taxon>Methanomada group</taxon>
        <taxon>Methanococci</taxon>
        <taxon>Methanococcales</taxon>
        <taxon>Methanofervidicoccus</taxon>
    </lineage>
</organism>
<evidence type="ECO:0000313" key="1">
    <source>
        <dbReference type="EMBL" id="GBF35879.1"/>
    </source>
</evidence>
<evidence type="ECO:0000313" key="2">
    <source>
        <dbReference type="Proteomes" id="UP000290527"/>
    </source>
</evidence>
<name>A0A401HNR9_9EURY</name>
<protein>
    <submittedName>
        <fullName evidence="1">Uncharacterized protein</fullName>
    </submittedName>
</protein>
<proteinExistence type="predicted"/>
<sequence length="136" mass="16103">MIEVRGKSPKEIIEKLKKMELGGEDEIYINTELSKDLIIYLLENSNVNTIYLPPSKYRRTKKKLINALKEIGLTVKSLKVRVGRPSKNREIVTRYMDKKPWEISRITGLNLKTVEYHYYKIKNNSEYKDRKNKNNI</sequence>
<reference evidence="1 2" key="1">
    <citation type="journal article" date="2019" name="Int. J. Syst. Evol. Microbiol.">
        <title>Methanofervidicoccus abyssi gen. nov., sp. nov., a hydrogenotrophic methanogen, isolated from a hydrothermal vent chimney in the Mid-Cayman Spreading Center, the Caribbean Sea.</title>
        <authorList>
            <person name="Sakai S."/>
            <person name="Takaki Y."/>
            <person name="Miyazaki M."/>
            <person name="Ogawara M."/>
            <person name="Yanagawa K."/>
            <person name="Miyazaki J."/>
            <person name="Takai K."/>
        </authorList>
    </citation>
    <scope>NUCLEOTIDE SEQUENCE [LARGE SCALE GENOMIC DNA]</scope>
    <source>
        <strain evidence="1 2">HHB</strain>
    </source>
</reference>
<dbReference type="EMBL" id="BFAX01000001">
    <property type="protein sequence ID" value="GBF35879.1"/>
    <property type="molecule type" value="Genomic_DNA"/>
</dbReference>
<accession>A0A401HNR9</accession>
<keyword evidence="2" id="KW-1185">Reference proteome</keyword>
<gene>
    <name evidence="1" type="ORF">MHHB_P0104</name>
</gene>